<keyword evidence="5" id="KW-1185">Reference proteome</keyword>
<dbReference type="InterPro" id="IPR001647">
    <property type="entry name" value="HTH_TetR"/>
</dbReference>
<dbReference type="Gene3D" id="1.10.357.10">
    <property type="entry name" value="Tetracycline Repressor, domain 2"/>
    <property type="match status" value="1"/>
</dbReference>
<dbReference type="Proteomes" id="UP001201873">
    <property type="component" value="Unassembled WGS sequence"/>
</dbReference>
<keyword evidence="1 2" id="KW-0238">DNA-binding</keyword>
<evidence type="ECO:0000256" key="1">
    <source>
        <dbReference type="ARBA" id="ARBA00023125"/>
    </source>
</evidence>
<dbReference type="RefSeq" id="WP_248823699.1">
    <property type="nucleotide sequence ID" value="NZ_JALKFT010000004.1"/>
</dbReference>
<dbReference type="Pfam" id="PF00440">
    <property type="entry name" value="TetR_N"/>
    <property type="match status" value="1"/>
</dbReference>
<dbReference type="SUPFAM" id="SSF46689">
    <property type="entry name" value="Homeodomain-like"/>
    <property type="match status" value="1"/>
</dbReference>
<dbReference type="InterPro" id="IPR009057">
    <property type="entry name" value="Homeodomain-like_sf"/>
</dbReference>
<proteinExistence type="predicted"/>
<dbReference type="PANTHER" id="PTHR30055:SF153">
    <property type="entry name" value="HTH-TYPE TRANSCRIPTIONAL REPRESSOR RV3405C"/>
    <property type="match status" value="1"/>
</dbReference>
<gene>
    <name evidence="4" type="ORF">MXD59_05450</name>
</gene>
<dbReference type="SUPFAM" id="SSF48498">
    <property type="entry name" value="Tetracyclin repressor-like, C-terminal domain"/>
    <property type="match status" value="1"/>
</dbReference>
<dbReference type="PROSITE" id="PS01081">
    <property type="entry name" value="HTH_TETR_1"/>
    <property type="match status" value="1"/>
</dbReference>
<accession>A0ABT0JUK1</accession>
<comment type="caution">
    <text evidence="4">The sequence shown here is derived from an EMBL/GenBank/DDBJ whole genome shotgun (WGS) entry which is preliminary data.</text>
</comment>
<dbReference type="PROSITE" id="PS50977">
    <property type="entry name" value="HTH_TETR_2"/>
    <property type="match status" value="1"/>
</dbReference>
<feature type="DNA-binding region" description="H-T-H motif" evidence="2">
    <location>
        <begin position="17"/>
        <end position="36"/>
    </location>
</feature>
<evidence type="ECO:0000313" key="4">
    <source>
        <dbReference type="EMBL" id="MCK9875231.1"/>
    </source>
</evidence>
<dbReference type="Gene3D" id="1.10.10.60">
    <property type="entry name" value="Homeodomain-like"/>
    <property type="match status" value="1"/>
</dbReference>
<sequence>MAAGSELFATKGYSSTTLDDITRRAGVSKGLFYQYFPSKEGLVFALQEKASREFAARVSAAAAARADWPGKLDAVVLVCFEHFTGGATHGGSLFQHLPGEIADPRGPDSSGHKAAHQHLVEVIGGLLHAGVAAGAYRIDDVEATALLFFTALHAFVRPLRHDDDSVSDARLVRAAQHLVRGAAGVSSAGVSSAGVPEVGVPTVGVDR</sequence>
<dbReference type="InterPro" id="IPR050109">
    <property type="entry name" value="HTH-type_TetR-like_transc_reg"/>
</dbReference>
<organism evidence="4 5">
    <name type="scientific">Frankia umida</name>
    <dbReference type="NCBI Taxonomy" id="573489"/>
    <lineage>
        <taxon>Bacteria</taxon>
        <taxon>Bacillati</taxon>
        <taxon>Actinomycetota</taxon>
        <taxon>Actinomycetes</taxon>
        <taxon>Frankiales</taxon>
        <taxon>Frankiaceae</taxon>
        <taxon>Frankia</taxon>
    </lineage>
</organism>
<feature type="domain" description="HTH tetR-type" evidence="3">
    <location>
        <begin position="1"/>
        <end position="54"/>
    </location>
</feature>
<evidence type="ECO:0000313" key="5">
    <source>
        <dbReference type="Proteomes" id="UP001201873"/>
    </source>
</evidence>
<dbReference type="InterPro" id="IPR023772">
    <property type="entry name" value="DNA-bd_HTH_TetR-type_CS"/>
</dbReference>
<dbReference type="InterPro" id="IPR036271">
    <property type="entry name" value="Tet_transcr_reg_TetR-rel_C_sf"/>
</dbReference>
<dbReference type="PANTHER" id="PTHR30055">
    <property type="entry name" value="HTH-TYPE TRANSCRIPTIONAL REGULATOR RUTR"/>
    <property type="match status" value="1"/>
</dbReference>
<evidence type="ECO:0000259" key="3">
    <source>
        <dbReference type="PROSITE" id="PS50977"/>
    </source>
</evidence>
<protein>
    <submittedName>
        <fullName evidence="4">TetR/AcrR family transcriptional regulator</fullName>
    </submittedName>
</protein>
<reference evidence="4 5" key="1">
    <citation type="submission" date="2022-04" db="EMBL/GenBank/DDBJ databases">
        <title>Genome diversity in the genus Frankia.</title>
        <authorList>
            <person name="Carlos-Shanley C."/>
            <person name="Hahn D."/>
        </authorList>
    </citation>
    <scope>NUCLEOTIDE SEQUENCE [LARGE SCALE GENOMIC DNA]</scope>
    <source>
        <strain evidence="4 5">Ag45/Mut15</strain>
    </source>
</reference>
<name>A0ABT0JUK1_9ACTN</name>
<evidence type="ECO:0000256" key="2">
    <source>
        <dbReference type="PROSITE-ProRule" id="PRU00335"/>
    </source>
</evidence>
<dbReference type="EMBL" id="JALKFT010000004">
    <property type="protein sequence ID" value="MCK9875231.1"/>
    <property type="molecule type" value="Genomic_DNA"/>
</dbReference>